<proteinExistence type="predicted"/>
<keyword evidence="3" id="KW-1185">Reference proteome</keyword>
<feature type="region of interest" description="Disordered" evidence="1">
    <location>
        <begin position="30"/>
        <end position="57"/>
    </location>
</feature>
<dbReference type="AlphaFoldDB" id="A0A7W7DT27"/>
<protein>
    <submittedName>
        <fullName evidence="2">Uncharacterized protein</fullName>
    </submittedName>
</protein>
<evidence type="ECO:0000256" key="1">
    <source>
        <dbReference type="SAM" id="MobiDB-lite"/>
    </source>
</evidence>
<gene>
    <name evidence="2" type="ORF">BJ965_005382</name>
</gene>
<comment type="caution">
    <text evidence="2">The sequence shown here is derived from an EMBL/GenBank/DDBJ whole genome shotgun (WGS) entry which is preliminary data.</text>
</comment>
<dbReference type="EMBL" id="JACHMS010000001">
    <property type="protein sequence ID" value="MBB4715500.1"/>
    <property type="molecule type" value="Genomic_DNA"/>
</dbReference>
<accession>A0A7W7DT27</accession>
<dbReference type="Proteomes" id="UP000565089">
    <property type="component" value="Unassembled WGS sequence"/>
</dbReference>
<name>A0A7W7DT27_9ACTN</name>
<organism evidence="2 3">
    <name type="scientific">Streptomyces luteogriseus</name>
    <dbReference type="NCBI Taxonomy" id="68233"/>
    <lineage>
        <taxon>Bacteria</taxon>
        <taxon>Bacillati</taxon>
        <taxon>Actinomycetota</taxon>
        <taxon>Actinomycetes</taxon>
        <taxon>Kitasatosporales</taxon>
        <taxon>Streptomycetaceae</taxon>
        <taxon>Streptomyces</taxon>
    </lineage>
</organism>
<evidence type="ECO:0000313" key="3">
    <source>
        <dbReference type="Proteomes" id="UP000565089"/>
    </source>
</evidence>
<sequence length="108" mass="11341">MSVARRTLPGDAEEVLRLRRPVIDSVVASDPSVARHRESLPVPGAEPGDPDGDFRASVVDHPERPGATACMVAGTIDHRVGKAAGAAVRLARFPPRARPFAGARTLSA</sequence>
<evidence type="ECO:0000313" key="2">
    <source>
        <dbReference type="EMBL" id="MBB4715500.1"/>
    </source>
</evidence>
<dbReference type="GeneID" id="95797352"/>
<reference evidence="2 3" key="1">
    <citation type="submission" date="2020-08" db="EMBL/GenBank/DDBJ databases">
        <title>Sequencing the genomes of 1000 actinobacteria strains.</title>
        <authorList>
            <person name="Klenk H.-P."/>
        </authorList>
    </citation>
    <scope>NUCLEOTIDE SEQUENCE [LARGE SCALE GENOMIC DNA]</scope>
    <source>
        <strain evidence="2 3">DSM 40483</strain>
    </source>
</reference>
<dbReference type="RefSeq" id="WP_313667089.1">
    <property type="nucleotide sequence ID" value="NZ_JACHMS010000001.1"/>
</dbReference>